<accession>A0ABR1JLN6</accession>
<feature type="compositionally biased region" description="Low complexity" evidence="2">
    <location>
        <begin position="229"/>
        <end position="254"/>
    </location>
</feature>
<gene>
    <name evidence="3" type="ORF">VKT23_009068</name>
</gene>
<evidence type="ECO:0000256" key="2">
    <source>
        <dbReference type="SAM" id="MobiDB-lite"/>
    </source>
</evidence>
<keyword evidence="4" id="KW-1185">Reference proteome</keyword>
<dbReference type="Proteomes" id="UP001498398">
    <property type="component" value="Unassembled WGS sequence"/>
</dbReference>
<dbReference type="EMBL" id="JBANRG010000014">
    <property type="protein sequence ID" value="KAK7461141.1"/>
    <property type="molecule type" value="Genomic_DNA"/>
</dbReference>
<name>A0ABR1JLN6_9AGAR</name>
<organism evidence="3 4">
    <name type="scientific">Marasmiellus scandens</name>
    <dbReference type="NCBI Taxonomy" id="2682957"/>
    <lineage>
        <taxon>Eukaryota</taxon>
        <taxon>Fungi</taxon>
        <taxon>Dikarya</taxon>
        <taxon>Basidiomycota</taxon>
        <taxon>Agaricomycotina</taxon>
        <taxon>Agaricomycetes</taxon>
        <taxon>Agaricomycetidae</taxon>
        <taxon>Agaricales</taxon>
        <taxon>Marasmiineae</taxon>
        <taxon>Omphalotaceae</taxon>
        <taxon>Marasmiellus</taxon>
    </lineage>
</organism>
<feature type="region of interest" description="Disordered" evidence="2">
    <location>
        <begin position="90"/>
        <end position="300"/>
    </location>
</feature>
<feature type="compositionally biased region" description="Low complexity" evidence="2">
    <location>
        <begin position="110"/>
        <end position="142"/>
    </location>
</feature>
<reference evidence="3 4" key="1">
    <citation type="submission" date="2024-01" db="EMBL/GenBank/DDBJ databases">
        <title>A draft genome for the cacao thread blight pathogen Marasmiellus scandens.</title>
        <authorList>
            <person name="Baruah I.K."/>
            <person name="Leung J."/>
            <person name="Bukari Y."/>
            <person name="Amoako-Attah I."/>
            <person name="Meinhardt L.W."/>
            <person name="Bailey B.A."/>
            <person name="Cohen S.P."/>
        </authorList>
    </citation>
    <scope>NUCLEOTIDE SEQUENCE [LARGE SCALE GENOMIC DNA]</scope>
    <source>
        <strain evidence="3 4">GH-19</strain>
    </source>
</reference>
<protein>
    <submittedName>
        <fullName evidence="3">Uncharacterized protein</fullName>
    </submittedName>
</protein>
<evidence type="ECO:0000256" key="1">
    <source>
        <dbReference type="SAM" id="Coils"/>
    </source>
</evidence>
<feature type="coiled-coil region" evidence="1">
    <location>
        <begin position="391"/>
        <end position="418"/>
    </location>
</feature>
<comment type="caution">
    <text evidence="3">The sequence shown here is derived from an EMBL/GenBank/DDBJ whole genome shotgun (WGS) entry which is preliminary data.</text>
</comment>
<proteinExistence type="predicted"/>
<keyword evidence="1" id="KW-0175">Coiled coil</keyword>
<feature type="compositionally biased region" description="Low complexity" evidence="2">
    <location>
        <begin position="268"/>
        <end position="289"/>
    </location>
</feature>
<evidence type="ECO:0000313" key="3">
    <source>
        <dbReference type="EMBL" id="KAK7461141.1"/>
    </source>
</evidence>
<sequence>MTNKKQPEDKGTPGRPPWHHDEKDARLNWLKKQIPERQKCANSKTVGQFLTVTTTHFMGKFGFYEEKLGVAIPAVPDYEDPTPGATIKYEPQMSSDVQQNKKKTSGPNKSTMTTVPSQTPTVPSQTAPSAISAAPVSSTPPSKTLNVPAVTEQANGQQATSSVIQRSDESMSGTGGIPMPAGSTQGEAVPEPSIAMPAGQSHQSGVGEKPKSPAVGEADSSSVDANAHGTVTTTVAADSATATSSAPSPFGTTSMSLNEPESAAVAVPNPSSTTQPASNPAATSTSAPPRGHQSFSIGSIKGIDDEGLQSAAEVLGWMELTAEEIQIRRTGFQNLRGKLQTWFATQVRKVGETGSALITKMAKASGRVAPKPQRMHDVQMFIRVYYNNYIKEALQIEMERLQEEFQQWRTANPNASNEDVKKKKPV</sequence>
<evidence type="ECO:0000313" key="4">
    <source>
        <dbReference type="Proteomes" id="UP001498398"/>
    </source>
</evidence>
<feature type="region of interest" description="Disordered" evidence="2">
    <location>
        <begin position="1"/>
        <end position="23"/>
    </location>
</feature>
<feature type="compositionally biased region" description="Polar residues" evidence="2">
    <location>
        <begin position="152"/>
        <end position="165"/>
    </location>
</feature>